<dbReference type="AlphaFoldDB" id="A0AA36F4W8"/>
<evidence type="ECO:0000313" key="3">
    <source>
        <dbReference type="Proteomes" id="UP001162480"/>
    </source>
</evidence>
<feature type="region of interest" description="Disordered" evidence="1">
    <location>
        <begin position="52"/>
        <end position="90"/>
    </location>
</feature>
<organism evidence="2 3">
    <name type="scientific">Octopus vulgaris</name>
    <name type="common">Common octopus</name>
    <dbReference type="NCBI Taxonomy" id="6645"/>
    <lineage>
        <taxon>Eukaryota</taxon>
        <taxon>Metazoa</taxon>
        <taxon>Spiralia</taxon>
        <taxon>Lophotrochozoa</taxon>
        <taxon>Mollusca</taxon>
        <taxon>Cephalopoda</taxon>
        <taxon>Coleoidea</taxon>
        <taxon>Octopodiformes</taxon>
        <taxon>Octopoda</taxon>
        <taxon>Incirrata</taxon>
        <taxon>Octopodidae</taxon>
        <taxon>Octopus</taxon>
    </lineage>
</organism>
<dbReference type="Proteomes" id="UP001162480">
    <property type="component" value="Chromosome 6"/>
</dbReference>
<name>A0AA36F4W8_OCTVU</name>
<sequence>MGQRCNMLKQQTRSEWSKDSRLMSVEKSECDVREESVTADTECSKVFVNVSSDGNDSGSSCGHSSCSIGSSNYGTDGSCGILNDSSGDDW</sequence>
<dbReference type="EMBL" id="OX597819">
    <property type="protein sequence ID" value="CAI9724612.1"/>
    <property type="molecule type" value="Genomic_DNA"/>
</dbReference>
<feature type="compositionally biased region" description="Low complexity" evidence="1">
    <location>
        <begin position="52"/>
        <end position="72"/>
    </location>
</feature>
<keyword evidence="3" id="KW-1185">Reference proteome</keyword>
<evidence type="ECO:0000256" key="1">
    <source>
        <dbReference type="SAM" id="MobiDB-lite"/>
    </source>
</evidence>
<reference evidence="2" key="1">
    <citation type="submission" date="2023-08" db="EMBL/GenBank/DDBJ databases">
        <authorList>
            <person name="Alioto T."/>
            <person name="Alioto T."/>
            <person name="Gomez Garrido J."/>
        </authorList>
    </citation>
    <scope>NUCLEOTIDE SEQUENCE</scope>
</reference>
<evidence type="ECO:0000313" key="2">
    <source>
        <dbReference type="EMBL" id="CAI9724612.1"/>
    </source>
</evidence>
<protein>
    <submittedName>
        <fullName evidence="2">Uncharacterized protein</fullName>
    </submittedName>
</protein>
<gene>
    <name evidence="2" type="ORF">OCTVUL_1B011425</name>
</gene>
<accession>A0AA36F4W8</accession>
<proteinExistence type="predicted"/>